<comment type="caution">
    <text evidence="3">The sequence shown here is derived from an EMBL/GenBank/DDBJ whole genome shotgun (WGS) entry which is preliminary data.</text>
</comment>
<sequence length="360" mass="39900">MSTKARIQEAAGQNEDLLRVLAETERAAPALARHQQLMANLAAQIAESDARIQALDLARQKELKEHEKMQGSVVKRLAYRATGKTAEFQAKARQEEAEYFLALEAQHRETETNDQLRVQLLAQGKLETELTREAARHGEAQQALDELYEGIFAGPTPGFPDEDRKEEAATSAAKTHREVAARAEGENRAVGFLGEARQRAEKALPRMDRAMHYSKRHPLNNGVGADLCEGDALFRATMDVIAARSLVIDAQSAINESTKIPMGATSSTAEMPSVTSQFHSWTTDTAFQEEIKRATAEVRCFVDAVAQLLAQATERKSQIADEVGRCETEVKETRRALQEVREEAFERVVASKENLKKSKS</sequence>
<evidence type="ECO:0000313" key="3">
    <source>
        <dbReference type="EMBL" id="KAK3385743.1"/>
    </source>
</evidence>
<accession>A0AAE0NQB1</accession>
<evidence type="ECO:0000313" key="4">
    <source>
        <dbReference type="Proteomes" id="UP001285441"/>
    </source>
</evidence>
<proteinExistence type="predicted"/>
<dbReference type="Proteomes" id="UP001285441">
    <property type="component" value="Unassembled WGS sequence"/>
</dbReference>
<gene>
    <name evidence="3" type="ORF">B0H63DRAFT_394988</name>
</gene>
<reference evidence="3" key="1">
    <citation type="journal article" date="2023" name="Mol. Phylogenet. Evol.">
        <title>Genome-scale phylogeny and comparative genomics of the fungal order Sordariales.</title>
        <authorList>
            <person name="Hensen N."/>
            <person name="Bonometti L."/>
            <person name="Westerberg I."/>
            <person name="Brannstrom I.O."/>
            <person name="Guillou S."/>
            <person name="Cros-Aarteil S."/>
            <person name="Calhoun S."/>
            <person name="Haridas S."/>
            <person name="Kuo A."/>
            <person name="Mondo S."/>
            <person name="Pangilinan J."/>
            <person name="Riley R."/>
            <person name="LaButti K."/>
            <person name="Andreopoulos B."/>
            <person name="Lipzen A."/>
            <person name="Chen C."/>
            <person name="Yan M."/>
            <person name="Daum C."/>
            <person name="Ng V."/>
            <person name="Clum A."/>
            <person name="Steindorff A."/>
            <person name="Ohm R.A."/>
            <person name="Martin F."/>
            <person name="Silar P."/>
            <person name="Natvig D.O."/>
            <person name="Lalanne C."/>
            <person name="Gautier V."/>
            <person name="Ament-Velasquez S.L."/>
            <person name="Kruys A."/>
            <person name="Hutchinson M.I."/>
            <person name="Powell A.J."/>
            <person name="Barry K."/>
            <person name="Miller A.N."/>
            <person name="Grigoriev I.V."/>
            <person name="Debuchy R."/>
            <person name="Gladieux P."/>
            <person name="Hiltunen Thoren M."/>
            <person name="Johannesson H."/>
        </authorList>
    </citation>
    <scope>NUCLEOTIDE SEQUENCE</scope>
    <source>
        <strain evidence="3">CBS 232.78</strain>
    </source>
</reference>
<dbReference type="PANTHER" id="PTHR21974:SF2">
    <property type="entry name" value="RE15880P"/>
    <property type="match status" value="1"/>
</dbReference>
<feature type="region of interest" description="Disordered" evidence="2">
    <location>
        <begin position="156"/>
        <end position="181"/>
    </location>
</feature>
<evidence type="ECO:0000256" key="1">
    <source>
        <dbReference type="SAM" id="Coils"/>
    </source>
</evidence>
<name>A0AAE0NQB1_9PEZI</name>
<protein>
    <submittedName>
        <fullName evidence="3">Uncharacterized protein</fullName>
    </submittedName>
</protein>
<dbReference type="PANTHER" id="PTHR21974">
    <property type="entry name" value="RE15880P"/>
    <property type="match status" value="1"/>
</dbReference>
<feature type="coiled-coil region" evidence="1">
    <location>
        <begin position="7"/>
        <end position="51"/>
    </location>
</feature>
<reference evidence="3" key="2">
    <citation type="submission" date="2023-06" db="EMBL/GenBank/DDBJ databases">
        <authorList>
            <consortium name="Lawrence Berkeley National Laboratory"/>
            <person name="Haridas S."/>
            <person name="Hensen N."/>
            <person name="Bonometti L."/>
            <person name="Westerberg I."/>
            <person name="Brannstrom I.O."/>
            <person name="Guillou S."/>
            <person name="Cros-Aarteil S."/>
            <person name="Calhoun S."/>
            <person name="Kuo A."/>
            <person name="Mondo S."/>
            <person name="Pangilinan J."/>
            <person name="Riley R."/>
            <person name="LaButti K."/>
            <person name="Andreopoulos B."/>
            <person name="Lipzen A."/>
            <person name="Chen C."/>
            <person name="Yanf M."/>
            <person name="Daum C."/>
            <person name="Ng V."/>
            <person name="Clum A."/>
            <person name="Steindorff A."/>
            <person name="Ohm R."/>
            <person name="Martin F."/>
            <person name="Silar P."/>
            <person name="Natvig D."/>
            <person name="Lalanne C."/>
            <person name="Gautier V."/>
            <person name="Ament-velasquez S.L."/>
            <person name="Kruys A."/>
            <person name="Hutchinson M.I."/>
            <person name="Powell A.J."/>
            <person name="Barry K."/>
            <person name="Miller A.N."/>
            <person name="Grigoriev I.V."/>
            <person name="Debuchy R."/>
            <person name="Gladieux P."/>
            <person name="Thoren M.H."/>
            <person name="Johannesson H."/>
        </authorList>
    </citation>
    <scope>NUCLEOTIDE SEQUENCE</scope>
    <source>
        <strain evidence="3">CBS 232.78</strain>
    </source>
</reference>
<organism evidence="3 4">
    <name type="scientific">Podospora didyma</name>
    <dbReference type="NCBI Taxonomy" id="330526"/>
    <lineage>
        <taxon>Eukaryota</taxon>
        <taxon>Fungi</taxon>
        <taxon>Dikarya</taxon>
        <taxon>Ascomycota</taxon>
        <taxon>Pezizomycotina</taxon>
        <taxon>Sordariomycetes</taxon>
        <taxon>Sordariomycetidae</taxon>
        <taxon>Sordariales</taxon>
        <taxon>Podosporaceae</taxon>
        <taxon>Podospora</taxon>
    </lineage>
</organism>
<keyword evidence="1" id="KW-0175">Coiled coil</keyword>
<keyword evidence="4" id="KW-1185">Reference proteome</keyword>
<dbReference type="AlphaFoldDB" id="A0AAE0NQB1"/>
<evidence type="ECO:0000256" key="2">
    <source>
        <dbReference type="SAM" id="MobiDB-lite"/>
    </source>
</evidence>
<dbReference type="EMBL" id="JAULSW010000004">
    <property type="protein sequence ID" value="KAK3385743.1"/>
    <property type="molecule type" value="Genomic_DNA"/>
</dbReference>